<reference evidence="14" key="1">
    <citation type="journal article" date="2023" name="Science">
        <title>Genome structures resolve the early diversification of teleost fishes.</title>
        <authorList>
            <person name="Parey E."/>
            <person name="Louis A."/>
            <person name="Montfort J."/>
            <person name="Bouchez O."/>
            <person name="Roques C."/>
            <person name="Iampietro C."/>
            <person name="Lluch J."/>
            <person name="Castinel A."/>
            <person name="Donnadieu C."/>
            <person name="Desvignes T."/>
            <person name="Floi Bucao C."/>
            <person name="Jouanno E."/>
            <person name="Wen M."/>
            <person name="Mejri S."/>
            <person name="Dirks R."/>
            <person name="Jansen H."/>
            <person name="Henkel C."/>
            <person name="Chen W.J."/>
            <person name="Zahm M."/>
            <person name="Cabau C."/>
            <person name="Klopp C."/>
            <person name="Thompson A.W."/>
            <person name="Robinson-Rechavi M."/>
            <person name="Braasch I."/>
            <person name="Lecointre G."/>
            <person name="Bobe J."/>
            <person name="Postlethwait J.H."/>
            <person name="Berthelot C."/>
            <person name="Roest Crollius H."/>
            <person name="Guiguen Y."/>
        </authorList>
    </citation>
    <scope>NUCLEOTIDE SEQUENCE</scope>
    <source>
        <strain evidence="14">NC1722</strain>
    </source>
</reference>
<dbReference type="InterPro" id="IPR051967">
    <property type="entry name" value="Krueppel_C2H2-ZF"/>
</dbReference>
<keyword evidence="4" id="KW-0677">Repeat</keyword>
<comment type="similarity">
    <text evidence="2">Belongs to the krueppel C2H2-type zinc-finger protein family.</text>
</comment>
<evidence type="ECO:0000256" key="10">
    <source>
        <dbReference type="ARBA" id="ARBA00023242"/>
    </source>
</evidence>
<dbReference type="AlphaFoldDB" id="A0AAD7RAV9"/>
<dbReference type="PANTHER" id="PTHR45925">
    <property type="entry name" value="ZINC FINGER PROTEIN"/>
    <property type="match status" value="1"/>
</dbReference>
<keyword evidence="3" id="KW-0479">Metal-binding</keyword>
<organism evidence="14 15">
    <name type="scientific">Aldrovandia affinis</name>
    <dbReference type="NCBI Taxonomy" id="143900"/>
    <lineage>
        <taxon>Eukaryota</taxon>
        <taxon>Metazoa</taxon>
        <taxon>Chordata</taxon>
        <taxon>Craniata</taxon>
        <taxon>Vertebrata</taxon>
        <taxon>Euteleostomi</taxon>
        <taxon>Actinopterygii</taxon>
        <taxon>Neopterygii</taxon>
        <taxon>Teleostei</taxon>
        <taxon>Notacanthiformes</taxon>
        <taxon>Halosauridae</taxon>
        <taxon>Aldrovandia</taxon>
    </lineage>
</organism>
<keyword evidence="7" id="KW-0805">Transcription regulation</keyword>
<keyword evidence="9" id="KW-0804">Transcription</keyword>
<evidence type="ECO:0000256" key="8">
    <source>
        <dbReference type="ARBA" id="ARBA00023125"/>
    </source>
</evidence>
<dbReference type="PROSITE" id="PS50157">
    <property type="entry name" value="ZINC_FINGER_C2H2_2"/>
    <property type="match status" value="2"/>
</dbReference>
<feature type="region of interest" description="Disordered" evidence="12">
    <location>
        <begin position="214"/>
        <end position="239"/>
    </location>
</feature>
<feature type="domain" description="C2H2-type" evidence="13">
    <location>
        <begin position="110"/>
        <end position="137"/>
    </location>
</feature>
<evidence type="ECO:0000313" key="14">
    <source>
        <dbReference type="EMBL" id="KAJ8372735.1"/>
    </source>
</evidence>
<evidence type="ECO:0000259" key="13">
    <source>
        <dbReference type="PROSITE" id="PS50157"/>
    </source>
</evidence>
<dbReference type="PANTHER" id="PTHR45925:SF1">
    <property type="entry name" value="ZINC FINGER PROTEIN 219"/>
    <property type="match status" value="1"/>
</dbReference>
<dbReference type="PROSITE" id="PS00028">
    <property type="entry name" value="ZINC_FINGER_C2H2_1"/>
    <property type="match status" value="2"/>
</dbReference>
<dbReference type="InterPro" id="IPR013087">
    <property type="entry name" value="Znf_C2H2_type"/>
</dbReference>
<evidence type="ECO:0000256" key="9">
    <source>
        <dbReference type="ARBA" id="ARBA00023163"/>
    </source>
</evidence>
<gene>
    <name evidence="14" type="ORF">AAFF_G00277430</name>
</gene>
<keyword evidence="10" id="KW-0539">Nucleus</keyword>
<evidence type="ECO:0000256" key="2">
    <source>
        <dbReference type="ARBA" id="ARBA00006991"/>
    </source>
</evidence>
<feature type="domain" description="C2H2-type" evidence="13">
    <location>
        <begin position="138"/>
        <end position="165"/>
    </location>
</feature>
<name>A0AAD7RAV9_9TELE</name>
<evidence type="ECO:0000313" key="15">
    <source>
        <dbReference type="Proteomes" id="UP001221898"/>
    </source>
</evidence>
<dbReference type="SUPFAM" id="SSF57667">
    <property type="entry name" value="beta-beta-alpha zinc fingers"/>
    <property type="match status" value="1"/>
</dbReference>
<dbReference type="FunFam" id="3.30.160.60:FF:001038">
    <property type="entry name" value="Zinc finger protein 217"/>
    <property type="match status" value="1"/>
</dbReference>
<dbReference type="GO" id="GO:0000978">
    <property type="term" value="F:RNA polymerase II cis-regulatory region sequence-specific DNA binding"/>
    <property type="evidence" value="ECO:0007669"/>
    <property type="project" value="TreeGrafter"/>
</dbReference>
<evidence type="ECO:0000256" key="7">
    <source>
        <dbReference type="ARBA" id="ARBA00023015"/>
    </source>
</evidence>
<dbReference type="Proteomes" id="UP001221898">
    <property type="component" value="Unassembled WGS sequence"/>
</dbReference>
<keyword evidence="5 11" id="KW-0863">Zinc-finger</keyword>
<proteinExistence type="inferred from homology"/>
<evidence type="ECO:0000256" key="5">
    <source>
        <dbReference type="ARBA" id="ARBA00022771"/>
    </source>
</evidence>
<dbReference type="InterPro" id="IPR036236">
    <property type="entry name" value="Znf_C2H2_sf"/>
</dbReference>
<dbReference type="GO" id="GO:0005634">
    <property type="term" value="C:nucleus"/>
    <property type="evidence" value="ECO:0007669"/>
    <property type="project" value="UniProtKB-SubCell"/>
</dbReference>
<protein>
    <recommendedName>
        <fullName evidence="13">C2H2-type domain-containing protein</fullName>
    </recommendedName>
</protein>
<dbReference type="GO" id="GO:0000981">
    <property type="term" value="F:DNA-binding transcription factor activity, RNA polymerase II-specific"/>
    <property type="evidence" value="ECO:0007669"/>
    <property type="project" value="TreeGrafter"/>
</dbReference>
<evidence type="ECO:0000256" key="1">
    <source>
        <dbReference type="ARBA" id="ARBA00004123"/>
    </source>
</evidence>
<evidence type="ECO:0000256" key="4">
    <source>
        <dbReference type="ARBA" id="ARBA00022737"/>
    </source>
</evidence>
<evidence type="ECO:0000256" key="3">
    <source>
        <dbReference type="ARBA" id="ARBA00022723"/>
    </source>
</evidence>
<comment type="subcellular location">
    <subcellularLocation>
        <location evidence="1">Nucleus</location>
    </subcellularLocation>
</comment>
<dbReference type="EMBL" id="JAINUG010000388">
    <property type="protein sequence ID" value="KAJ8372735.1"/>
    <property type="molecule type" value="Genomic_DNA"/>
</dbReference>
<evidence type="ECO:0000256" key="6">
    <source>
        <dbReference type="ARBA" id="ARBA00022833"/>
    </source>
</evidence>
<evidence type="ECO:0000256" key="12">
    <source>
        <dbReference type="SAM" id="MobiDB-lite"/>
    </source>
</evidence>
<dbReference type="SMART" id="SM00355">
    <property type="entry name" value="ZnF_C2H2"/>
    <property type="match status" value="2"/>
</dbReference>
<keyword evidence="8" id="KW-0238">DNA-binding</keyword>
<dbReference type="Pfam" id="PF00096">
    <property type="entry name" value="zf-C2H2"/>
    <property type="match status" value="2"/>
</dbReference>
<comment type="caution">
    <text evidence="14">The sequence shown here is derived from an EMBL/GenBank/DDBJ whole genome shotgun (WGS) entry which is preliminary data.</text>
</comment>
<accession>A0AAD7RAV9</accession>
<feature type="compositionally biased region" description="Gly residues" evidence="12">
    <location>
        <begin position="214"/>
        <end position="232"/>
    </location>
</feature>
<evidence type="ECO:0000256" key="11">
    <source>
        <dbReference type="PROSITE-ProRule" id="PRU00042"/>
    </source>
</evidence>
<sequence>MTCRVINLLAASPGTVGGGQKDWYHSISRKPGAWHTHCNEHGFPPGVCAEEEEEDEDEAHLSVAPSSPPPGFGVLEQALWSSQDPHSSAELDLQLFHNGGGGATGARSAFRCETCGQRFTQSWFLKGHMRKHKASLDHKCQVCGRGFKEPWFLKNHMKVHLNKLGLKAGGATGGGANVGGATGGGAGDHGKASPSSQAFGALYSSLLLSRAGGAVGGAGGRGSAGRGRGSGDAGRRGAQ</sequence>
<keyword evidence="15" id="KW-1185">Reference proteome</keyword>
<dbReference type="GO" id="GO:0008270">
    <property type="term" value="F:zinc ion binding"/>
    <property type="evidence" value="ECO:0007669"/>
    <property type="project" value="UniProtKB-KW"/>
</dbReference>
<dbReference type="Gene3D" id="3.30.160.60">
    <property type="entry name" value="Classic Zinc Finger"/>
    <property type="match status" value="2"/>
</dbReference>
<keyword evidence="6" id="KW-0862">Zinc</keyword>